<evidence type="ECO:0000256" key="8">
    <source>
        <dbReference type="ARBA" id="ARBA00023002"/>
    </source>
</evidence>
<evidence type="ECO:0000256" key="2">
    <source>
        <dbReference type="ARBA" id="ARBA00008784"/>
    </source>
</evidence>
<keyword evidence="4" id="KW-0479">Metal-binding</keyword>
<evidence type="ECO:0000256" key="6">
    <source>
        <dbReference type="ARBA" id="ARBA00022797"/>
    </source>
</evidence>
<evidence type="ECO:0000256" key="9">
    <source>
        <dbReference type="ARBA" id="ARBA00023004"/>
    </source>
</evidence>
<evidence type="ECO:0000256" key="5">
    <source>
        <dbReference type="ARBA" id="ARBA00022737"/>
    </source>
</evidence>
<sequence>MSVVTELGYLGLSVSDLAAWRAYAAEVAGMEVVDEGEGDRLYLRMDLWHHRIVLHADGSDDLAYMGWRVAGPQEFAAMQEKLSAAGIPFTVGTEAEARERRVLGLLKLADPGGNPTEIFFGPQVDTHKPFHPGRPMFGKFLTGSQGVGHCILRQDDVEAAARFYELLGLRGSVEYHLHLPNGMVAQPYFMHCNERQHSVAFGLGPMEKRIHHLMFGSNTELDDFGIAHDVVRAKKIDVALQLGKHANDQALTFYCANPSGWLWEFGWGARQAPSQQEYYTRDIFGHGNEAAGYGMDVPLL</sequence>
<dbReference type="InterPro" id="IPR004360">
    <property type="entry name" value="Glyas_Fos-R_dOase_dom"/>
</dbReference>
<organism evidence="12">
    <name type="scientific">Sphingobium chungbukense</name>
    <dbReference type="NCBI Taxonomy" id="56193"/>
    <lineage>
        <taxon>Bacteria</taxon>
        <taxon>Pseudomonadati</taxon>
        <taxon>Pseudomonadota</taxon>
        <taxon>Alphaproteobacteria</taxon>
        <taxon>Sphingomonadales</taxon>
        <taxon>Sphingomonadaceae</taxon>
        <taxon>Sphingobium</taxon>
    </lineage>
</organism>
<dbReference type="GO" id="GO:0016702">
    <property type="term" value="F:oxidoreductase activity, acting on single donors with incorporation of molecular oxygen, incorporation of two atoms of oxygen"/>
    <property type="evidence" value="ECO:0007669"/>
    <property type="project" value="UniProtKB-ARBA"/>
</dbReference>
<evidence type="ECO:0000256" key="1">
    <source>
        <dbReference type="ARBA" id="ARBA00001954"/>
    </source>
</evidence>
<evidence type="ECO:0000256" key="4">
    <source>
        <dbReference type="ARBA" id="ARBA00022723"/>
    </source>
</evidence>
<dbReference type="PROSITE" id="PS00082">
    <property type="entry name" value="EXTRADIOL_DIOXYGENAS"/>
    <property type="match status" value="1"/>
</dbReference>
<keyword evidence="7 10" id="KW-0223">Dioxygenase</keyword>
<dbReference type="InterPro" id="IPR000486">
    <property type="entry name" value="Xdiol_ring_cleave_dOase_1/2"/>
</dbReference>
<keyword evidence="9 10" id="KW-0408">Iron</keyword>
<dbReference type="NCBIfam" id="TIGR03213">
    <property type="entry name" value="23dbph12diox"/>
    <property type="match status" value="1"/>
</dbReference>
<evidence type="ECO:0000256" key="3">
    <source>
        <dbReference type="ARBA" id="ARBA00011823"/>
    </source>
</evidence>
<dbReference type="Pfam" id="PF22632">
    <property type="entry name" value="BphC_D1"/>
    <property type="match status" value="1"/>
</dbReference>
<keyword evidence="5" id="KW-0677">Repeat</keyword>
<dbReference type="AlphaFoldDB" id="Q9Z3X2"/>
<dbReference type="InterPro" id="IPR017626">
    <property type="entry name" value="DiOHbiphenyl_dOase"/>
</dbReference>
<comment type="similarity">
    <text evidence="2 10">Belongs to the extradiol ring-cleavage dioxygenase family.</text>
</comment>
<proteinExistence type="inferred from homology"/>
<dbReference type="FunFam" id="3.10.180.10:FF:000027">
    <property type="entry name" value="1,2-dihydroxynaphthalene dioxygenase"/>
    <property type="match status" value="1"/>
</dbReference>
<evidence type="ECO:0000259" key="11">
    <source>
        <dbReference type="PROSITE" id="PS51819"/>
    </source>
</evidence>
<dbReference type="SUPFAM" id="SSF54593">
    <property type="entry name" value="Glyoxalase/Bleomycin resistance protein/Dihydroxybiphenyl dioxygenase"/>
    <property type="match status" value="1"/>
</dbReference>
<dbReference type="InterPro" id="IPR037523">
    <property type="entry name" value="VOC_core"/>
</dbReference>
<dbReference type="Gene3D" id="3.10.180.10">
    <property type="entry name" value="2,3-Dihydroxybiphenyl 1,2-Dioxygenase, domain 1"/>
    <property type="match status" value="2"/>
</dbReference>
<dbReference type="CDD" id="cd07237">
    <property type="entry name" value="BphC1-RGP6_C_like"/>
    <property type="match status" value="1"/>
</dbReference>
<comment type="subunit">
    <text evidence="3">Homooctamer.</text>
</comment>
<accession>Q9Z3X2</accession>
<gene>
    <name evidence="12" type="primary">phnQ</name>
</gene>
<feature type="domain" description="VOC" evidence="11">
    <location>
        <begin position="146"/>
        <end position="268"/>
    </location>
</feature>
<reference evidence="12" key="1">
    <citation type="submission" date="1998-04" db="EMBL/GenBank/DDBJ databases">
        <title>The 2,3-dihydroxybiphenyl 1,2-dioxygenase gene (phnQ) of Pseudomonas sp. DJ77: nucleotide sequence, enzyme assay and comparison with isofunctional dioxygenases.</title>
        <authorList>
            <person name="Kim S."/>
            <person name="Shin H.-J."/>
            <person name="Kim S.-J."/>
            <person name="Kim Y.-C."/>
        </authorList>
    </citation>
    <scope>NUCLEOTIDE SEQUENCE</scope>
    <source>
        <strain evidence="12">DJ77</strain>
    </source>
</reference>
<evidence type="ECO:0000256" key="10">
    <source>
        <dbReference type="RuleBase" id="RU000683"/>
    </source>
</evidence>
<feature type="domain" description="VOC" evidence="11">
    <location>
        <begin position="6"/>
        <end position="121"/>
    </location>
</feature>
<dbReference type="InterPro" id="IPR029068">
    <property type="entry name" value="Glyas_Bleomycin-R_OHBP_Dase"/>
</dbReference>
<dbReference type="Pfam" id="PF00903">
    <property type="entry name" value="Glyoxalase"/>
    <property type="match status" value="1"/>
</dbReference>
<evidence type="ECO:0000256" key="7">
    <source>
        <dbReference type="ARBA" id="ARBA00022964"/>
    </source>
</evidence>
<dbReference type="PROSITE" id="PS51819">
    <property type="entry name" value="VOC"/>
    <property type="match status" value="2"/>
</dbReference>
<evidence type="ECO:0000313" key="12">
    <source>
        <dbReference type="EMBL" id="AAC95319.1"/>
    </source>
</evidence>
<dbReference type="GO" id="GO:0042178">
    <property type="term" value="P:xenobiotic catabolic process"/>
    <property type="evidence" value="ECO:0007669"/>
    <property type="project" value="InterPro"/>
</dbReference>
<dbReference type="EMBL" id="AF061802">
    <property type="protein sequence ID" value="AAC95319.1"/>
    <property type="molecule type" value="Genomic_DNA"/>
</dbReference>
<comment type="cofactor">
    <cofactor evidence="1 10">
        <name>Fe(2+)</name>
        <dbReference type="ChEBI" id="CHEBI:29033"/>
    </cofactor>
</comment>
<name>Q9Z3X2_9SPHN</name>
<keyword evidence="8 10" id="KW-0560">Oxidoreductase</keyword>
<keyword evidence="6 10" id="KW-0058">Aromatic hydrocarbons catabolism</keyword>
<dbReference type="GO" id="GO:1901170">
    <property type="term" value="P:naphthalene catabolic process"/>
    <property type="evidence" value="ECO:0007669"/>
    <property type="project" value="UniProtKB-ARBA"/>
</dbReference>
<protein>
    <submittedName>
        <fullName evidence="12">2,3-dihydroxybiphenyl 1,2-dioxygenase</fullName>
    </submittedName>
</protein>
<dbReference type="CDD" id="cd07252">
    <property type="entry name" value="BphC1-RGP6_N_like"/>
    <property type="match status" value="1"/>
</dbReference>
<dbReference type="GO" id="GO:0008198">
    <property type="term" value="F:ferrous iron binding"/>
    <property type="evidence" value="ECO:0007669"/>
    <property type="project" value="InterPro"/>
</dbReference>